<feature type="region of interest" description="Disordered" evidence="1">
    <location>
        <begin position="601"/>
        <end position="627"/>
    </location>
</feature>
<proteinExistence type="predicted"/>
<dbReference type="InterPro" id="IPR052754">
    <property type="entry name" value="NTPase_KAP_P-loop"/>
</dbReference>
<evidence type="ECO:0000259" key="2">
    <source>
        <dbReference type="Pfam" id="PF07693"/>
    </source>
</evidence>
<gene>
    <name evidence="3" type="ORF">INS88_09145</name>
</gene>
<dbReference type="Pfam" id="PF07693">
    <property type="entry name" value="KAP_NTPase"/>
    <property type="match status" value="1"/>
</dbReference>
<evidence type="ECO:0000313" key="3">
    <source>
        <dbReference type="EMBL" id="QOR45410.1"/>
    </source>
</evidence>
<keyword evidence="4" id="KW-1185">Reference proteome</keyword>
<dbReference type="AlphaFoldDB" id="A0A7M1QTM4"/>
<dbReference type="Proteomes" id="UP000595053">
    <property type="component" value="Chromosome"/>
</dbReference>
<dbReference type="SUPFAM" id="SSF52540">
    <property type="entry name" value="P-loop containing nucleoside triphosphate hydrolases"/>
    <property type="match status" value="1"/>
</dbReference>
<dbReference type="RefSeq" id="WP_197550997.1">
    <property type="nucleotide sequence ID" value="NZ_CP063213.1"/>
</dbReference>
<accession>A0A7M1QTM4</accession>
<dbReference type="EMBL" id="CP063213">
    <property type="protein sequence ID" value="QOR45410.1"/>
    <property type="molecule type" value="Genomic_DNA"/>
</dbReference>
<feature type="domain" description="KAP NTPase" evidence="2">
    <location>
        <begin position="39"/>
        <end position="359"/>
    </location>
</feature>
<name>A0A7M1QTM4_9ACTO</name>
<dbReference type="InterPro" id="IPR027417">
    <property type="entry name" value="P-loop_NTPase"/>
</dbReference>
<reference evidence="3 4" key="1">
    <citation type="submission" date="2020-10" db="EMBL/GenBank/DDBJ databases">
        <title>Trueperella pecoris sp. nov. isolated from bovine and porcine specimens.</title>
        <authorList>
            <person name="Schoenecker L."/>
            <person name="Schnydrig P."/>
            <person name="Brodard I."/>
            <person name="Thomann A."/>
            <person name="Hemphill A."/>
            <person name="Rodriguez-Campos S."/>
            <person name="Perreten V."/>
            <person name="Jores J."/>
            <person name="Kittl S."/>
        </authorList>
    </citation>
    <scope>NUCLEOTIDE SEQUENCE [LARGE SCALE GENOMIC DNA]</scope>
    <source>
        <strain evidence="3 4">15A0121</strain>
    </source>
</reference>
<dbReference type="Gene3D" id="3.40.50.300">
    <property type="entry name" value="P-loop containing nucleotide triphosphate hydrolases"/>
    <property type="match status" value="1"/>
</dbReference>
<protein>
    <recommendedName>
        <fullName evidence="2">KAP NTPase domain-containing protein</fullName>
    </recommendedName>
</protein>
<evidence type="ECO:0000256" key="1">
    <source>
        <dbReference type="SAM" id="MobiDB-lite"/>
    </source>
</evidence>
<organism evidence="3 4">
    <name type="scientific">Trueperella pecoris</name>
    <dbReference type="NCBI Taxonomy" id="2733571"/>
    <lineage>
        <taxon>Bacteria</taxon>
        <taxon>Bacillati</taxon>
        <taxon>Actinomycetota</taxon>
        <taxon>Actinomycetes</taxon>
        <taxon>Actinomycetales</taxon>
        <taxon>Actinomycetaceae</taxon>
        <taxon>Trueperella</taxon>
    </lineage>
</organism>
<sequence>MAEHAKAHEDTLIDGDIVIRETLGHSDEPTEQDLLKMTPYLHGFANFIQRCPTPMTAAIQGDWGSGKTSSMLAIRQELKDRQAWVIEFNTWQYSQFNLGEQLVFSLIGEVLTKIERLIAQSDQGALKNSSRIDDVKAGLAKVRKVLGPLTRLAVKTSGYGIALEAFDAVQEGARNISDEGNDVSGGSGISDSVSAISNLRSRLQELVHSITRPGRDDESGAENEALASRLYIFIDDLDRLEPERAVEVMEALKVFMNVEGCVFVLAIDFEVVLRGVRKKYGDDFEEAKARAFFDKIIQIPFNLPVGAYDISELLEAGLKAIEIGLEGPIDAYENLVKLSVGTNPRSIKRLLNTFGLLAMIQKEKDEQGESPIEASDNQSKDGDDKRDLFAILAFQTAFPQVFEALVREIASDGNAVDFVQNRLGVPQTDPIDAEALSHYSEWGLQGYRAKQLGLFLHVLAKQFGISSKKNADEANARLMTALEGAAVTSVGAGDFVDAAVNNLWATSLVELGDRIGGLPPKVQTSTRGAIEEFDRVLSERLGGLLAGDTGKYWGYAAQNPENVRANIGASRFLELHYQANSFRIEYGKYLSEQEREEWNEKAQEHGFSVRELPNKSMPPMSIKGISSKEDARRVAEFLAEVYKRQ</sequence>
<dbReference type="PANTHER" id="PTHR22674">
    <property type="entry name" value="NTPASE, KAP FAMILY P-LOOP DOMAIN-CONTAINING 1"/>
    <property type="match status" value="1"/>
</dbReference>
<dbReference type="PANTHER" id="PTHR22674:SF6">
    <property type="entry name" value="NTPASE KAP FAMILY P-LOOP DOMAIN-CONTAINING PROTEIN 1"/>
    <property type="match status" value="1"/>
</dbReference>
<dbReference type="InterPro" id="IPR011646">
    <property type="entry name" value="KAP_P-loop"/>
</dbReference>
<evidence type="ECO:0000313" key="4">
    <source>
        <dbReference type="Proteomes" id="UP000595053"/>
    </source>
</evidence>